<dbReference type="Proteomes" id="UP000007129">
    <property type="component" value="Unassembled WGS sequence"/>
</dbReference>
<dbReference type="SUPFAM" id="SSF48371">
    <property type="entry name" value="ARM repeat"/>
    <property type="match status" value="1"/>
</dbReference>
<dbReference type="PANTHER" id="PTHR12354">
    <property type="entry name" value="INTERFERON-RELATED DEVELOPMENTAL REGULATOR"/>
    <property type="match status" value="1"/>
</dbReference>
<sequence length="462" mass="51129">MPDLRRQVLESGKTVSRKARSRIASGASSKASSTTNSRAVSRTASRTVSRNASDEEEGNLSDGTTWRSNADNCDNSTNSIDDILAAEDLDAPPDVWKAQLADRVAEIIDRKRSSNQGRSDALAAYSYLLKAHYACEDIEHKVGELIPAIIKSIKSETSERETIMALKAIEMTVITTPSDLIYDAIVGPVKRIINDSKSLLSKVAAIHTLGTATFYGGASLDETQDVMDYFVEIVESDGLSIDAGDEASVVVAALEEWGFLATQLDDLEDVTEAAMEAFVEQLDSADLTVQIAAGENIALLYEKSCTEIEDDEEPSSDEEVEDPDATPGAPKMIKRYTVYRREDQLLHKLEALATLNGAEIGRVAKKDRSRMRSSFADILNSVEHPTRGPRYSTAWDPEKERAYGSRMTIKINRTGEMRIDKWWKLFRLSALRRALQGGFVTHYENNEVVFDSLPTMITRKAW</sequence>
<dbReference type="VEuPathDB" id="FungiDB:MPH_10863"/>
<dbReference type="InterPro" id="IPR016024">
    <property type="entry name" value="ARM-type_fold"/>
</dbReference>
<evidence type="ECO:0000313" key="4">
    <source>
        <dbReference type="EMBL" id="EKG11968.1"/>
    </source>
</evidence>
<name>K2RBN8_MACPH</name>
<gene>
    <name evidence="4" type="ORF">MPH_10863</name>
</gene>
<dbReference type="InterPro" id="IPR039777">
    <property type="entry name" value="IFRD"/>
</dbReference>
<dbReference type="OrthoDB" id="18978at2759"/>
<dbReference type="EMBL" id="AHHD01000462">
    <property type="protein sequence ID" value="EKG11968.1"/>
    <property type="molecule type" value="Genomic_DNA"/>
</dbReference>
<dbReference type="InParanoid" id="K2RBN8"/>
<evidence type="ECO:0000313" key="5">
    <source>
        <dbReference type="Proteomes" id="UP000007129"/>
    </source>
</evidence>
<feature type="compositionally biased region" description="Low complexity" evidence="2">
    <location>
        <begin position="22"/>
        <end position="39"/>
    </location>
</feature>
<dbReference type="STRING" id="1126212.K2RBN8"/>
<proteinExistence type="inferred from homology"/>
<evidence type="ECO:0000259" key="3">
    <source>
        <dbReference type="Pfam" id="PF05004"/>
    </source>
</evidence>
<dbReference type="PANTHER" id="PTHR12354:SF1">
    <property type="entry name" value="INTERFERON-RELATED DEVELOPMENTAL REGULATOR 1"/>
    <property type="match status" value="1"/>
</dbReference>
<protein>
    <submittedName>
        <fullName evidence="4">Interferon-related developmental regulator</fullName>
    </submittedName>
</protein>
<feature type="compositionally biased region" description="Acidic residues" evidence="2">
    <location>
        <begin position="307"/>
        <end position="324"/>
    </location>
</feature>
<accession>K2RBN8</accession>
<dbReference type="AlphaFoldDB" id="K2RBN8"/>
<feature type="compositionally biased region" description="Polar residues" evidence="2">
    <location>
        <begin position="61"/>
        <end position="73"/>
    </location>
</feature>
<comment type="similarity">
    <text evidence="1">Belongs to the IFRD family.</text>
</comment>
<dbReference type="InterPro" id="IPR011989">
    <property type="entry name" value="ARM-like"/>
</dbReference>
<dbReference type="InterPro" id="IPR007701">
    <property type="entry name" value="Interferon-rel_develop_reg_N"/>
</dbReference>
<feature type="region of interest" description="Disordered" evidence="2">
    <location>
        <begin position="1"/>
        <end position="73"/>
    </location>
</feature>
<comment type="caution">
    <text evidence="4">The sequence shown here is derived from an EMBL/GenBank/DDBJ whole genome shotgun (WGS) entry which is preliminary data.</text>
</comment>
<evidence type="ECO:0000256" key="1">
    <source>
        <dbReference type="ARBA" id="ARBA00008828"/>
    </source>
</evidence>
<dbReference type="Gene3D" id="1.25.10.10">
    <property type="entry name" value="Leucine-rich Repeat Variant"/>
    <property type="match status" value="1"/>
</dbReference>
<feature type="domain" description="Interferon-related developmental regulator N-terminal" evidence="3">
    <location>
        <begin position="79"/>
        <end position="383"/>
    </location>
</feature>
<reference evidence="4 5" key="1">
    <citation type="journal article" date="2012" name="BMC Genomics">
        <title>Tools to kill: Genome of one of the most destructive plant pathogenic fungi Macrophomina phaseolina.</title>
        <authorList>
            <person name="Islam M.S."/>
            <person name="Haque M.S."/>
            <person name="Islam M.M."/>
            <person name="Emdad E.M."/>
            <person name="Halim A."/>
            <person name="Hossen Q.M.M."/>
            <person name="Hossain M.Z."/>
            <person name="Ahmed B."/>
            <person name="Rahim S."/>
            <person name="Rahman M.S."/>
            <person name="Alam M.M."/>
            <person name="Hou S."/>
            <person name="Wan X."/>
            <person name="Saito J.A."/>
            <person name="Alam M."/>
        </authorList>
    </citation>
    <scope>NUCLEOTIDE SEQUENCE [LARGE SCALE GENOMIC DNA]</scope>
    <source>
        <strain evidence="4 5">MS6</strain>
    </source>
</reference>
<dbReference type="eggNOG" id="KOG2842">
    <property type="taxonomic scope" value="Eukaryota"/>
</dbReference>
<dbReference type="Pfam" id="PF05004">
    <property type="entry name" value="IFRD"/>
    <property type="match status" value="1"/>
</dbReference>
<dbReference type="HOGENOM" id="CLU_039188_0_0_1"/>
<feature type="region of interest" description="Disordered" evidence="2">
    <location>
        <begin position="307"/>
        <end position="331"/>
    </location>
</feature>
<feature type="compositionally biased region" description="Polar residues" evidence="2">
    <location>
        <begin position="40"/>
        <end position="51"/>
    </location>
</feature>
<organism evidence="4 5">
    <name type="scientific">Macrophomina phaseolina (strain MS6)</name>
    <name type="common">Charcoal rot fungus</name>
    <dbReference type="NCBI Taxonomy" id="1126212"/>
    <lineage>
        <taxon>Eukaryota</taxon>
        <taxon>Fungi</taxon>
        <taxon>Dikarya</taxon>
        <taxon>Ascomycota</taxon>
        <taxon>Pezizomycotina</taxon>
        <taxon>Dothideomycetes</taxon>
        <taxon>Dothideomycetes incertae sedis</taxon>
        <taxon>Botryosphaeriales</taxon>
        <taxon>Botryosphaeriaceae</taxon>
        <taxon>Macrophomina</taxon>
    </lineage>
</organism>
<evidence type="ECO:0000256" key="2">
    <source>
        <dbReference type="SAM" id="MobiDB-lite"/>
    </source>
</evidence>